<sequence>MEIKHFTNRALWSESTSKHDFPRLTGDIEVDVAIVGGGITGLSAAYNLVKSGKKVAVLEALQVGMGTTGSSTGNLYASIDEYLFTIGSKHSEEALKAVVASRLSAIDFIEQRIQEYNISCDFRRVPFYLFTTADTSAKSNQIEKEQQAAVKAGLNISKSPPENFPFSVDEIVNIPDQAQFNPLKYVSQLALALQGDNCQILENTKVLKVEEGEPCTVHTSHGTVRAKQVIMATHTPKGIYAVHTAMEPYREHAMAVKIKGELPAGGIYWHMQLTQHYSLRPYIDGSEQFLLVLGEAYKVGHENDTAQNFKKIEEYVRANFNVESIAYTWAAQHYKPADALPYIGNSPTEKNIFIATGFAADGLVYGTLSGMIISDLIMNKENPYAKMYSPTRFTPIASATKFVKENLDVGYQLVKDLLFYGDADEVKDIKIGQGKTIKLNNERLAVYRDEQGAVHLVSGICPHMGCAVHWNNGEKTWDCPCHGSRFGIDGEVLEGPAFTGLAKPKHSH</sequence>
<gene>
    <name evidence="7" type="ORF">ACFOET_10690</name>
</gene>
<dbReference type="RefSeq" id="WP_379022379.1">
    <property type="nucleotide sequence ID" value="NZ_JBHRTA010000030.1"/>
</dbReference>
<keyword evidence="8" id="KW-1185">Reference proteome</keyword>
<dbReference type="InterPro" id="IPR006076">
    <property type="entry name" value="FAD-dep_OxRdtase"/>
</dbReference>
<dbReference type="EMBL" id="JBHRTA010000030">
    <property type="protein sequence ID" value="MFC3198076.1"/>
    <property type="molecule type" value="Genomic_DNA"/>
</dbReference>
<dbReference type="Pfam" id="PF01266">
    <property type="entry name" value="DAO"/>
    <property type="match status" value="1"/>
</dbReference>
<dbReference type="Proteomes" id="UP001595526">
    <property type="component" value="Unassembled WGS sequence"/>
</dbReference>
<evidence type="ECO:0000256" key="2">
    <source>
        <dbReference type="ARBA" id="ARBA00022723"/>
    </source>
</evidence>
<keyword evidence="4" id="KW-0411">Iron-sulfur</keyword>
<name>A0ABV7JJ57_9SPHI</name>
<protein>
    <submittedName>
        <fullName evidence="7">FAD-dependent oxidoreductase</fullName>
    </submittedName>
</protein>
<keyword evidence="1" id="KW-0001">2Fe-2S</keyword>
<evidence type="ECO:0000256" key="4">
    <source>
        <dbReference type="ARBA" id="ARBA00023014"/>
    </source>
</evidence>
<dbReference type="InterPro" id="IPR036922">
    <property type="entry name" value="Rieske_2Fe-2S_sf"/>
</dbReference>
<dbReference type="SUPFAM" id="SSF51905">
    <property type="entry name" value="FAD/NAD(P)-binding domain"/>
    <property type="match status" value="1"/>
</dbReference>
<dbReference type="InterPro" id="IPR038010">
    <property type="entry name" value="YhfW_C"/>
</dbReference>
<comment type="caution">
    <text evidence="7">The sequence shown here is derived from an EMBL/GenBank/DDBJ whole genome shotgun (WGS) entry which is preliminary data.</text>
</comment>
<reference evidence="8" key="1">
    <citation type="journal article" date="2019" name="Int. J. Syst. Evol. Microbiol.">
        <title>The Global Catalogue of Microorganisms (GCM) 10K type strain sequencing project: providing services to taxonomists for standard genome sequencing and annotation.</title>
        <authorList>
            <consortium name="The Broad Institute Genomics Platform"/>
            <consortium name="The Broad Institute Genome Sequencing Center for Infectious Disease"/>
            <person name="Wu L."/>
            <person name="Ma J."/>
        </authorList>
    </citation>
    <scope>NUCLEOTIDE SEQUENCE [LARGE SCALE GENOMIC DNA]</scope>
    <source>
        <strain evidence="8">KCTC 52416</strain>
    </source>
</reference>
<keyword evidence="3" id="KW-0408">Iron</keyword>
<organism evidence="7 8">
    <name type="scientific">Parapedobacter deserti</name>
    <dbReference type="NCBI Taxonomy" id="1912957"/>
    <lineage>
        <taxon>Bacteria</taxon>
        <taxon>Pseudomonadati</taxon>
        <taxon>Bacteroidota</taxon>
        <taxon>Sphingobacteriia</taxon>
        <taxon>Sphingobacteriales</taxon>
        <taxon>Sphingobacteriaceae</taxon>
        <taxon>Parapedobacter</taxon>
    </lineage>
</organism>
<dbReference type="PANTHER" id="PTHR13847">
    <property type="entry name" value="SARCOSINE DEHYDROGENASE-RELATED"/>
    <property type="match status" value="1"/>
</dbReference>
<evidence type="ECO:0000313" key="7">
    <source>
        <dbReference type="EMBL" id="MFC3198076.1"/>
    </source>
</evidence>
<evidence type="ECO:0000256" key="1">
    <source>
        <dbReference type="ARBA" id="ARBA00022714"/>
    </source>
</evidence>
<keyword evidence="5" id="KW-1015">Disulfide bond</keyword>
<evidence type="ECO:0000256" key="5">
    <source>
        <dbReference type="ARBA" id="ARBA00023157"/>
    </source>
</evidence>
<dbReference type="InterPro" id="IPR036188">
    <property type="entry name" value="FAD/NAD-bd_sf"/>
</dbReference>
<dbReference type="PROSITE" id="PS51296">
    <property type="entry name" value="RIESKE"/>
    <property type="match status" value="1"/>
</dbReference>
<feature type="domain" description="Rieske" evidence="6">
    <location>
        <begin position="421"/>
        <end position="508"/>
    </location>
</feature>
<dbReference type="Gene3D" id="3.30.9.10">
    <property type="entry name" value="D-Amino Acid Oxidase, subunit A, domain 2"/>
    <property type="match status" value="1"/>
</dbReference>
<dbReference type="PRINTS" id="PR00162">
    <property type="entry name" value="RIESKE"/>
</dbReference>
<dbReference type="InterPro" id="IPR017941">
    <property type="entry name" value="Rieske_2Fe-2S"/>
</dbReference>
<dbReference type="SUPFAM" id="SSF50022">
    <property type="entry name" value="ISP domain"/>
    <property type="match status" value="1"/>
</dbReference>
<dbReference type="Gene3D" id="2.102.10.10">
    <property type="entry name" value="Rieske [2Fe-2S] iron-sulphur domain"/>
    <property type="match status" value="1"/>
</dbReference>
<dbReference type="CDD" id="cd03477">
    <property type="entry name" value="Rieske_YhfW_C"/>
    <property type="match status" value="1"/>
</dbReference>
<evidence type="ECO:0000313" key="8">
    <source>
        <dbReference type="Proteomes" id="UP001595526"/>
    </source>
</evidence>
<dbReference type="PANTHER" id="PTHR13847:SF274">
    <property type="entry name" value="RIESKE 2FE-2S IRON-SULFUR PROTEIN YHFW-RELATED"/>
    <property type="match status" value="1"/>
</dbReference>
<evidence type="ECO:0000259" key="6">
    <source>
        <dbReference type="PROSITE" id="PS51296"/>
    </source>
</evidence>
<proteinExistence type="predicted"/>
<dbReference type="InterPro" id="IPR005805">
    <property type="entry name" value="Rieske_Fe-S_prot_C"/>
</dbReference>
<evidence type="ECO:0000256" key="3">
    <source>
        <dbReference type="ARBA" id="ARBA00023004"/>
    </source>
</evidence>
<dbReference type="Pfam" id="PF00355">
    <property type="entry name" value="Rieske"/>
    <property type="match status" value="1"/>
</dbReference>
<accession>A0ABV7JJ57</accession>
<dbReference type="Gene3D" id="3.50.50.60">
    <property type="entry name" value="FAD/NAD(P)-binding domain"/>
    <property type="match status" value="1"/>
</dbReference>
<keyword evidence="2" id="KW-0479">Metal-binding</keyword>